<keyword evidence="2" id="KW-1185">Reference proteome</keyword>
<gene>
    <name evidence="1" type="ORF">vir215_00042</name>
</gene>
<evidence type="ECO:0000313" key="1">
    <source>
        <dbReference type="EMBL" id="DBA35344.1"/>
    </source>
</evidence>
<dbReference type="Proteomes" id="UP001302265">
    <property type="component" value="Segment"/>
</dbReference>
<evidence type="ECO:0000313" key="2">
    <source>
        <dbReference type="Proteomes" id="UP001302265"/>
    </source>
</evidence>
<proteinExistence type="predicted"/>
<dbReference type="EMBL" id="BK063676">
    <property type="protein sequence ID" value="DBA35344.1"/>
    <property type="molecule type" value="Genomic_DNA"/>
</dbReference>
<protein>
    <submittedName>
        <fullName evidence="1">Major head protein</fullName>
    </submittedName>
</protein>
<dbReference type="GeneID" id="98835789"/>
<sequence length="321" mass="34013">MAATYSGSGVDNSITTIVKMISTKMDEIVKKESVTAGMNASSEIVQAFNGSATAKLPTMSTDGLGDYDKVKGYPVGAATIEWTDYTLAYDRGIKIDIDRKDKVQTDGLASTAAAAAQLMRLQVIPEIDATRLSGAVSKTKTALASHVVEETAAPTKANLLSKIGVGLDTIYEERGVDSGSTIYLNNNMKAVLRESSEYTKVKQISGVPNIDLTTESIDGNPIVWVPSARMKTIYSYNTPGATSGNKGGIAPGTDAQDIYFVIVAPGCAQGVTVFSEPKFIDASINQSKDADSLMYRLYHDVIVEKNSGASGIYAQCGKKSS</sequence>
<accession>A0AA86YF46</accession>
<organism evidence="1 2">
    <name type="scientific">Caudoviricetes sp. vir215</name>
    <dbReference type="NCBI Taxonomy" id="3068354"/>
    <lineage>
        <taxon>Viruses</taxon>
        <taxon>Duplodnaviria</taxon>
        <taxon>Heunggongvirae</taxon>
        <taxon>Uroviricota</taxon>
        <taxon>Caudoviricetes</taxon>
    </lineage>
</organism>
<name>A0AA86YF46_9CAUD</name>
<reference evidence="1 2" key="1">
    <citation type="journal article" date="2023" name="Nat. Microbiol.">
        <title>A compendium of viruses from methanogenic archaea reveals their diversity and adaptations to the gut environment.</title>
        <authorList>
            <person name="Medvedeva S."/>
            <person name="Borrel G."/>
            <person name="Krupovic M."/>
            <person name="Gribaldo S."/>
        </authorList>
    </citation>
    <scope>NUCLEOTIDE SEQUENCE [LARGE SCALE GENOMIC DNA]</scope>
</reference>
<dbReference type="RefSeq" id="YP_011108897.1">
    <property type="nucleotide sequence ID" value="NC_092586.1"/>
</dbReference>